<organism evidence="2 3">
    <name type="scientific">Candidatus Acidiferrum panamense</name>
    <dbReference type="NCBI Taxonomy" id="2741543"/>
    <lineage>
        <taxon>Bacteria</taxon>
        <taxon>Pseudomonadati</taxon>
        <taxon>Acidobacteriota</taxon>
        <taxon>Terriglobia</taxon>
        <taxon>Candidatus Acidiferrales</taxon>
        <taxon>Candidatus Acidiferrum</taxon>
    </lineage>
</organism>
<dbReference type="GO" id="GO:0003676">
    <property type="term" value="F:nucleic acid binding"/>
    <property type="evidence" value="ECO:0007669"/>
    <property type="project" value="InterPro"/>
</dbReference>
<dbReference type="AlphaFoldDB" id="A0A7V8NP36"/>
<dbReference type="InterPro" id="IPR036397">
    <property type="entry name" value="RNaseH_sf"/>
</dbReference>
<keyword evidence="3" id="KW-1185">Reference proteome</keyword>
<comment type="caution">
    <text evidence="2">The sequence shown here is derived from an EMBL/GenBank/DDBJ whole genome shotgun (WGS) entry which is preliminary data.</text>
</comment>
<name>A0A7V8NP36_9BACT</name>
<proteinExistence type="predicted"/>
<dbReference type="EMBL" id="JACDQQ010000706">
    <property type="protein sequence ID" value="MBA0084771.1"/>
    <property type="molecule type" value="Genomic_DNA"/>
</dbReference>
<sequence length="171" mass="20600">MVFIDESGLSERPHRCRTWAPRGQTPVLQYHFNWKMLSAMAGVTWWNFYFRLFPGTIRSPQVIEFLSHLLRHIPGRLLIVWDGLTGHRSRLTWEFIRQQRGRLWVEFLPGYAPDLNPVEYLWSHWKQHELPNFCPQNFGQLSHHARKALRRMRKRPSLVIAFWRQAELFPL</sequence>
<dbReference type="Pfam" id="PF13358">
    <property type="entry name" value="DDE_3"/>
    <property type="match status" value="1"/>
</dbReference>
<dbReference type="Gene3D" id="3.30.420.10">
    <property type="entry name" value="Ribonuclease H-like superfamily/Ribonuclease H"/>
    <property type="match status" value="1"/>
</dbReference>
<dbReference type="Proteomes" id="UP000567293">
    <property type="component" value="Unassembled WGS sequence"/>
</dbReference>
<evidence type="ECO:0000313" key="2">
    <source>
        <dbReference type="EMBL" id="MBA0084771.1"/>
    </source>
</evidence>
<evidence type="ECO:0000313" key="3">
    <source>
        <dbReference type="Proteomes" id="UP000567293"/>
    </source>
</evidence>
<evidence type="ECO:0000259" key="1">
    <source>
        <dbReference type="Pfam" id="PF13358"/>
    </source>
</evidence>
<dbReference type="InterPro" id="IPR038717">
    <property type="entry name" value="Tc1-like_DDE_dom"/>
</dbReference>
<accession>A0A7V8NP36</accession>
<protein>
    <submittedName>
        <fullName evidence="2">Transposase</fullName>
    </submittedName>
</protein>
<gene>
    <name evidence="2" type="ORF">HRJ53_07240</name>
</gene>
<reference evidence="2" key="1">
    <citation type="submission" date="2020-06" db="EMBL/GenBank/DDBJ databases">
        <title>Legume-microbial interactions unlock mineral nutrients during tropical forest succession.</title>
        <authorList>
            <person name="Epihov D.Z."/>
        </authorList>
    </citation>
    <scope>NUCLEOTIDE SEQUENCE [LARGE SCALE GENOMIC DNA]</scope>
    <source>
        <strain evidence="2">Pan2503</strain>
    </source>
</reference>
<feature type="domain" description="Tc1-like transposase DDE" evidence="1">
    <location>
        <begin position="1"/>
        <end position="129"/>
    </location>
</feature>